<dbReference type="PANTHER" id="PTHR35007">
    <property type="entry name" value="INTEGRAL MEMBRANE PROTEIN-RELATED"/>
    <property type="match status" value="1"/>
</dbReference>
<evidence type="ECO:0000256" key="1">
    <source>
        <dbReference type="ARBA" id="ARBA00004651"/>
    </source>
</evidence>
<gene>
    <name evidence="8" type="ORF">GCM10010968_20900</name>
</gene>
<evidence type="ECO:0000256" key="4">
    <source>
        <dbReference type="ARBA" id="ARBA00022989"/>
    </source>
</evidence>
<proteinExistence type="predicted"/>
<evidence type="ECO:0000313" key="8">
    <source>
        <dbReference type="EMBL" id="GGN86908.1"/>
    </source>
</evidence>
<evidence type="ECO:0000313" key="9">
    <source>
        <dbReference type="Proteomes" id="UP000626982"/>
    </source>
</evidence>
<name>A0ABQ2KLT5_9MICO</name>
<dbReference type="EMBL" id="BMLM01000002">
    <property type="protein sequence ID" value="GGN86908.1"/>
    <property type="molecule type" value="Genomic_DNA"/>
</dbReference>
<feature type="transmembrane region" description="Helical" evidence="6">
    <location>
        <begin position="106"/>
        <end position="123"/>
    </location>
</feature>
<evidence type="ECO:0000256" key="6">
    <source>
        <dbReference type="SAM" id="Phobius"/>
    </source>
</evidence>
<comment type="caution">
    <text evidence="8">The sequence shown here is derived from an EMBL/GenBank/DDBJ whole genome shotgun (WGS) entry which is preliminary data.</text>
</comment>
<sequence>MSIALVGAGAVAAGIAGAVALAAMPGRERLPRDRRRPAARDGEGALAGAAEAASGLMGRLIRRRSHELAVSLDLAGIRMRPQDFAFLVAVGVLVMVALGLVLGRGILALPMGASALVFAAGFVRSRVAKRRKAFADELDATLQLMSSSLRAGQSMMQALASTAKESEEPTASELARVVNETRVGRPVIEALEESADRMQSVDFRWATQAIAINREVGGSLADVLDGVAATIRERGLIRRQVASLSAEGRLSGIILMLLPVAVAGILMLTNPTYLKPFVEHPIGPFLIVGCVVLFTIGGIWMKKTVEIEF</sequence>
<keyword evidence="4 6" id="KW-1133">Transmembrane helix</keyword>
<feature type="transmembrane region" description="Helical" evidence="6">
    <location>
        <begin position="248"/>
        <end position="269"/>
    </location>
</feature>
<dbReference type="InterPro" id="IPR042094">
    <property type="entry name" value="T2SS_GspF_sf"/>
</dbReference>
<dbReference type="RefSeq" id="WP_229679634.1">
    <property type="nucleotide sequence ID" value="NZ_BAABBD010000003.1"/>
</dbReference>
<evidence type="ECO:0000256" key="2">
    <source>
        <dbReference type="ARBA" id="ARBA00022475"/>
    </source>
</evidence>
<keyword evidence="5 6" id="KW-0472">Membrane</keyword>
<evidence type="ECO:0000256" key="3">
    <source>
        <dbReference type="ARBA" id="ARBA00022692"/>
    </source>
</evidence>
<protein>
    <recommendedName>
        <fullName evidence="7">Type II secretion system protein GspF domain-containing protein</fullName>
    </recommendedName>
</protein>
<keyword evidence="2" id="KW-1003">Cell membrane</keyword>
<feature type="domain" description="Type II secretion system protein GspF" evidence="7">
    <location>
        <begin position="142"/>
        <end position="267"/>
    </location>
</feature>
<dbReference type="Gene3D" id="1.20.81.30">
    <property type="entry name" value="Type II secretion system (T2SS), domain F"/>
    <property type="match status" value="1"/>
</dbReference>
<dbReference type="InterPro" id="IPR018076">
    <property type="entry name" value="T2SS_GspF_dom"/>
</dbReference>
<dbReference type="Pfam" id="PF00482">
    <property type="entry name" value="T2SSF"/>
    <property type="match status" value="1"/>
</dbReference>
<comment type="subcellular location">
    <subcellularLocation>
        <location evidence="1">Cell membrane</location>
        <topology evidence="1">Multi-pass membrane protein</topology>
    </subcellularLocation>
</comment>
<feature type="transmembrane region" description="Helical" evidence="6">
    <location>
        <begin position="281"/>
        <end position="301"/>
    </location>
</feature>
<reference evidence="9" key="1">
    <citation type="journal article" date="2019" name="Int. J. Syst. Evol. Microbiol.">
        <title>The Global Catalogue of Microorganisms (GCM) 10K type strain sequencing project: providing services to taxonomists for standard genome sequencing and annotation.</title>
        <authorList>
            <consortium name="The Broad Institute Genomics Platform"/>
            <consortium name="The Broad Institute Genome Sequencing Center for Infectious Disease"/>
            <person name="Wu L."/>
            <person name="Ma J."/>
        </authorList>
    </citation>
    <scope>NUCLEOTIDE SEQUENCE [LARGE SCALE GENOMIC DNA]</scope>
    <source>
        <strain evidence="9">CGMCC 1.6960</strain>
    </source>
</reference>
<dbReference type="PANTHER" id="PTHR35007:SF1">
    <property type="entry name" value="PILUS ASSEMBLY PROTEIN"/>
    <property type="match status" value="1"/>
</dbReference>
<keyword evidence="9" id="KW-1185">Reference proteome</keyword>
<feature type="transmembrane region" description="Helical" evidence="6">
    <location>
        <begin position="83"/>
        <end position="100"/>
    </location>
</feature>
<evidence type="ECO:0000259" key="7">
    <source>
        <dbReference type="Pfam" id="PF00482"/>
    </source>
</evidence>
<dbReference type="Proteomes" id="UP000626982">
    <property type="component" value="Unassembled WGS sequence"/>
</dbReference>
<accession>A0ABQ2KLT5</accession>
<keyword evidence="3 6" id="KW-0812">Transmembrane</keyword>
<organism evidence="8 9">
    <name type="scientific">Agrococcus terreus</name>
    <dbReference type="NCBI Taxonomy" id="574649"/>
    <lineage>
        <taxon>Bacteria</taxon>
        <taxon>Bacillati</taxon>
        <taxon>Actinomycetota</taxon>
        <taxon>Actinomycetes</taxon>
        <taxon>Micrococcales</taxon>
        <taxon>Microbacteriaceae</taxon>
        <taxon>Agrococcus</taxon>
    </lineage>
</organism>
<evidence type="ECO:0000256" key="5">
    <source>
        <dbReference type="ARBA" id="ARBA00023136"/>
    </source>
</evidence>